<dbReference type="SMART" id="SM00530">
    <property type="entry name" value="HTH_XRE"/>
    <property type="match status" value="1"/>
</dbReference>
<dbReference type="SUPFAM" id="SSF47413">
    <property type="entry name" value="lambda repressor-like DNA-binding domains"/>
    <property type="match status" value="1"/>
</dbReference>
<comment type="caution">
    <text evidence="3">The sequence shown here is derived from an EMBL/GenBank/DDBJ whole genome shotgun (WGS) entry which is preliminary data.</text>
</comment>
<dbReference type="Pfam" id="PF01381">
    <property type="entry name" value="HTH_3"/>
    <property type="match status" value="1"/>
</dbReference>
<dbReference type="InterPro" id="IPR049639">
    <property type="entry name" value="RstR"/>
</dbReference>
<evidence type="ECO:0000256" key="1">
    <source>
        <dbReference type="ARBA" id="ARBA00023125"/>
    </source>
</evidence>
<dbReference type="AlphaFoldDB" id="A0A2D0AIC5"/>
<dbReference type="Gene3D" id="1.10.260.40">
    <property type="entry name" value="lambda repressor-like DNA-binding domains"/>
    <property type="match status" value="1"/>
</dbReference>
<dbReference type="NCBIfam" id="NF041951">
    <property type="entry name" value="phage_RstR"/>
    <property type="match status" value="1"/>
</dbReference>
<dbReference type="Proteomes" id="UP000197768">
    <property type="component" value="Unassembled WGS sequence"/>
</dbReference>
<gene>
    <name evidence="3" type="ORF">BWK59_11295</name>
</gene>
<feature type="domain" description="HTH cro/C1-type" evidence="2">
    <location>
        <begin position="8"/>
        <end position="62"/>
    </location>
</feature>
<dbReference type="PANTHER" id="PTHR46558">
    <property type="entry name" value="TRACRIPTIONAL REGULATORY PROTEIN-RELATED-RELATED"/>
    <property type="match status" value="1"/>
</dbReference>
<evidence type="ECO:0000313" key="3">
    <source>
        <dbReference type="EMBL" id="OWP83289.1"/>
    </source>
</evidence>
<evidence type="ECO:0000313" key="4">
    <source>
        <dbReference type="Proteomes" id="UP000197768"/>
    </source>
</evidence>
<proteinExistence type="predicted"/>
<protein>
    <recommendedName>
        <fullName evidence="2">HTH cro/C1-type domain-containing protein</fullName>
    </recommendedName>
</protein>
<dbReference type="InterPro" id="IPR001387">
    <property type="entry name" value="Cro/C1-type_HTH"/>
</dbReference>
<sequence length="116" mass="13189">MIDFGKNLKELRTQKGFSQEVFSSKIGIHVTNLSKYEREISIPSLEIAEKMASVLEVSLDKLVYGSEAEKAQKTITDTELLAMFTKAQLLEDEDRKCVKSLLKAFLFQKDMIKQLA</sequence>
<organism evidence="3 4">
    <name type="scientific">Flavobacterium davisii</name>
    <dbReference type="NCBI Taxonomy" id="2906077"/>
    <lineage>
        <taxon>Bacteria</taxon>
        <taxon>Pseudomonadati</taxon>
        <taxon>Bacteroidota</taxon>
        <taxon>Flavobacteriia</taxon>
        <taxon>Flavobacteriales</taxon>
        <taxon>Flavobacteriaceae</taxon>
        <taxon>Flavobacterium</taxon>
    </lineage>
</organism>
<dbReference type="PANTHER" id="PTHR46558:SF11">
    <property type="entry name" value="HTH-TYPE TRANSCRIPTIONAL REGULATOR XRE"/>
    <property type="match status" value="1"/>
</dbReference>
<keyword evidence="1" id="KW-0238">DNA-binding</keyword>
<reference evidence="3 4" key="1">
    <citation type="journal article" date="2017" name="Infect. Genet. Evol.">
        <title>Comparative genome analysis of fish pathogen Flavobacterium columnare reveals extensive sequence diversity within the species.</title>
        <authorList>
            <person name="Kayansamruaj P."/>
            <person name="Dong H.T."/>
            <person name="Hirono I."/>
            <person name="Kondo H."/>
            <person name="Senapin S."/>
            <person name="Rodkhum C."/>
        </authorList>
    </citation>
    <scope>NUCLEOTIDE SEQUENCE [LARGE SCALE GENOMIC DNA]</scope>
    <source>
        <strain evidence="3 4">1215</strain>
    </source>
</reference>
<dbReference type="RefSeq" id="WP_088393959.1">
    <property type="nucleotide sequence ID" value="NZ_MTCZ01000134.1"/>
</dbReference>
<dbReference type="InterPro" id="IPR010982">
    <property type="entry name" value="Lambda_DNA-bd_dom_sf"/>
</dbReference>
<dbReference type="GO" id="GO:0003677">
    <property type="term" value="F:DNA binding"/>
    <property type="evidence" value="ECO:0007669"/>
    <property type="project" value="UniProtKB-KW"/>
</dbReference>
<dbReference type="PROSITE" id="PS50943">
    <property type="entry name" value="HTH_CROC1"/>
    <property type="match status" value="1"/>
</dbReference>
<name>A0A2D0AIC5_9FLAO</name>
<dbReference type="EMBL" id="MTCZ01000134">
    <property type="protein sequence ID" value="OWP83289.1"/>
    <property type="molecule type" value="Genomic_DNA"/>
</dbReference>
<dbReference type="CDD" id="cd00093">
    <property type="entry name" value="HTH_XRE"/>
    <property type="match status" value="1"/>
</dbReference>
<evidence type="ECO:0000259" key="2">
    <source>
        <dbReference type="PROSITE" id="PS50943"/>
    </source>
</evidence>
<accession>A0A2D0AIC5</accession>